<evidence type="ECO:0000313" key="1">
    <source>
        <dbReference type="EMBL" id="KAJ2991221.1"/>
    </source>
</evidence>
<accession>A0ACC1PGN0</accession>
<gene>
    <name evidence="1" type="ORF">NUW58_g2594</name>
</gene>
<sequence>MPARALTLASRHLPGAFELVPDADEETIQELWAHLAAYRASRAGMTTRTPTAELNGVDGEEQDEDGYDEDDEGSLNLSLVGRDCDPLIPSSAQINLVWGRGRATWKALVATAEKGWPTWLMDPSIMLKDIPALPHNIRGRRLSGRPVWRVPDVNRTAKDVYGADKHFLLSIPAPIECRMSDKASFYDRTQTSESATPKGLSILVLLWSYILSARLLELQGRRAVLHLPASASLALVRWLCALLSPQPGWETDNKHDFPPWAAFCCGDVNFAICFPMGEPMSLKKERAPTSVEARRLLVEFCCLYGLGPKVHGESGLLPPYTAALLATLALPYYRFAQLRPQLPIPLLVYSGFSGPPLYQISRSIKRLYDDIPYYMTLSLHPISISSMIWSIFWQPCIACNLVSPWLGAILSVIRPIIEARDLGQLARIFAYRRPRVSLMWLGIFLLGDITMLSRIVKYLETLEEDADMYCIGLPDLSVAAWTGSPQSFWDEEEDGEVFSVNADARAASLSRADVLRRRLNFRLGDNYSTLFAWQPFSPIPDREIEPDLREYVEQRNFRKYMYWTWLGISDNATAAEAAAAVPHGIKTAPSKRPTLDMVNFSIQDNKKKPYKCCYAVAGNRGCRTSPTHNFQLPKRALTHMESQQTPAASAEPKFPAVALDCEMAGIAGGAGEVILLCATDFVTGAVLVNRLVCPREKITQMRTSIHGIAKSTLDEAISEGQALAGWEEARSELWKYIDDKTILIGHSLEHDLGSLRMIHPRVVDSGILTENAVGQRRRFGLQTLCSELLKVQIRKGKGGIHDCLEDVLASREVVLFCIQARSQEAFRAWAEAKKRELIRLEKERKMAKEKKANKDRKKGTVRAGGGSSYYTKFGSDDEEVLHWSDIAEDLGWPHPDTGYDPWSD</sequence>
<dbReference type="Proteomes" id="UP001143856">
    <property type="component" value="Unassembled WGS sequence"/>
</dbReference>
<organism evidence="1 2">
    <name type="scientific">Xylaria curta</name>
    <dbReference type="NCBI Taxonomy" id="42375"/>
    <lineage>
        <taxon>Eukaryota</taxon>
        <taxon>Fungi</taxon>
        <taxon>Dikarya</taxon>
        <taxon>Ascomycota</taxon>
        <taxon>Pezizomycotina</taxon>
        <taxon>Sordariomycetes</taxon>
        <taxon>Xylariomycetidae</taxon>
        <taxon>Xylariales</taxon>
        <taxon>Xylariaceae</taxon>
        <taxon>Xylaria</taxon>
    </lineage>
</organism>
<dbReference type="EMBL" id="JAPDGR010000346">
    <property type="protein sequence ID" value="KAJ2991221.1"/>
    <property type="molecule type" value="Genomic_DNA"/>
</dbReference>
<reference evidence="1" key="1">
    <citation type="submission" date="2022-10" db="EMBL/GenBank/DDBJ databases">
        <title>Genome Sequence of Xylaria curta.</title>
        <authorList>
            <person name="Buettner E."/>
        </authorList>
    </citation>
    <scope>NUCLEOTIDE SEQUENCE</scope>
    <source>
        <strain evidence="1">Babe10</strain>
    </source>
</reference>
<keyword evidence="2" id="KW-1185">Reference proteome</keyword>
<protein>
    <submittedName>
        <fullName evidence="1">Uncharacterized protein</fullName>
    </submittedName>
</protein>
<proteinExistence type="predicted"/>
<name>A0ACC1PGN0_9PEZI</name>
<comment type="caution">
    <text evidence="1">The sequence shown here is derived from an EMBL/GenBank/DDBJ whole genome shotgun (WGS) entry which is preliminary data.</text>
</comment>
<evidence type="ECO:0000313" key="2">
    <source>
        <dbReference type="Proteomes" id="UP001143856"/>
    </source>
</evidence>